<protein>
    <recommendedName>
        <fullName evidence="1">ATP-dependent DNA helicase</fullName>
        <ecNumber evidence="1">5.6.2.3</ecNumber>
    </recommendedName>
</protein>
<feature type="compositionally biased region" description="Polar residues" evidence="2">
    <location>
        <begin position="125"/>
        <end position="137"/>
    </location>
</feature>
<evidence type="ECO:0000259" key="4">
    <source>
        <dbReference type="Pfam" id="PF05970"/>
    </source>
</evidence>
<dbReference type="InterPro" id="IPR043502">
    <property type="entry name" value="DNA/RNA_pol_sf"/>
</dbReference>
<dbReference type="InterPro" id="IPR010285">
    <property type="entry name" value="DNA_helicase_pif1-like_DEAD"/>
</dbReference>
<dbReference type="CDD" id="cd18809">
    <property type="entry name" value="SF1_C_RecD"/>
    <property type="match status" value="1"/>
</dbReference>
<dbReference type="Gene3D" id="3.30.70.270">
    <property type="match status" value="1"/>
</dbReference>
<accession>A0ABY6KIB6</accession>
<feature type="domain" description="DNA helicase Pif1-like 2B" evidence="6">
    <location>
        <begin position="1521"/>
        <end position="1566"/>
    </location>
</feature>
<dbReference type="Pfam" id="PF00078">
    <property type="entry name" value="RVT_1"/>
    <property type="match status" value="1"/>
</dbReference>
<keyword evidence="1" id="KW-0227">DNA damage</keyword>
<keyword evidence="1" id="KW-0067">ATP-binding</keyword>
<dbReference type="SUPFAM" id="SSF56672">
    <property type="entry name" value="DNA/RNA polymerases"/>
    <property type="match status" value="1"/>
</dbReference>
<dbReference type="EMBL" id="CP092867">
    <property type="protein sequence ID" value="UYV67936.1"/>
    <property type="molecule type" value="Genomic_DNA"/>
</dbReference>
<evidence type="ECO:0000259" key="5">
    <source>
        <dbReference type="Pfam" id="PF14214"/>
    </source>
</evidence>
<reference evidence="7 8" key="1">
    <citation type="submission" date="2022-01" db="EMBL/GenBank/DDBJ databases">
        <title>A chromosomal length assembly of Cordylochernes scorpioides.</title>
        <authorList>
            <person name="Zeh D."/>
            <person name="Zeh J."/>
        </authorList>
    </citation>
    <scope>NUCLEOTIDE SEQUENCE [LARGE SCALE GENOMIC DNA]</scope>
    <source>
        <strain evidence="7">IN4F17</strain>
        <tissue evidence="7">Whole Body</tissue>
    </source>
</reference>
<proteinExistence type="inferred from homology"/>
<sequence>MKDLGEGRRGARNLHGRGNSQLEPIRTKVGRCPGRQSQVDVWNFVWLFCEPRDGGHVASSFFFLVRSSGPGGADAPEKYPTSSVLWTERRPRSILQAASCGRKGRLGVSHKQSLVDGKDVLEYPSSGNLRTERTPWTSHEPRQEEAKRATVLPPEIPNKRKSFTKGTEGVKQVLERYGDLFSSRLGRTNLAKHRIDTEDAKPIEHKPYRVSAKERDIIKEQIDEMLTEGIIRPSSSPWSFPVILVKKRDGKYRFCVDYRKLNNVTVKDVYPIPRIEEVMDTLQGSTYFSAIYLRSGYWQVEVEERDKEKTAFTTAHGLYEFNVMPFGLCNAPATFERNMENMLGNLRWEICMPSHRRSNLSQRSNSSRVQHAYRLRETRGQNIRRLRSQSARQAAVRSLETPAPIHSRLQAHSEIYSSTRRNTRTHNFFSSVWSSMENAGFNYSVAVEYFKHPLISLGMMDTTCRFCGALRWKDESSGMCCSNGKVRLPLIDLPPEPLRSLLSGENSDSVHFLRNIRKYNSCFQMTSFGAENQTHSVTFPTTFSIQGQVYHRIGSLMPSENQPSRFLQIYFMGNDDADDIQTDRRCQQIQGVRRNIVQGLQRMLHQHNLLVQQFKTALENLPSDAYRVVVNADRTPPGQHPRRYNAPTADEVAVVLAGNQFCSRDIVLHQRDNLLQHVSDTHRFYDALQYPLIFWKGQEGYSFHIPQIDPNTSQPLSSKVSSMDFYGYFIMVRRNSPNVIVQFGQLFHQFLVDILGQRIILPSSFVNSPRYLAEYTQDAFCYVRKFGRPDLFITFTSNPSWEELSAALLPGQKQLDRHDITARVFRQKLVKFIGALTKGQLYGAAVAWMYSVEWQKRGLPHAHILVWLANKLRPTQIDSVICAEFPDPIQDPLLYNIVVKNMIHGPCGEYNPVSPCMKNSSCSKKYPKQFLLETQTNENGYPLYRRRAPEAGGFTAKVKIRGREEVTIDNRWVVPYSPLLSKMFCAHINVENCSSVKAIKYICKYVNKGSDQAIINLRREGRGPDPQNEVRMYQCARYISSNEAVWRLLSFPLHQRHPAVIHLAVHLENGERIYFNQNTLAHRMRNPPRTTLTAFFSLCQTDSFARTLLYPDVPQYYTWNSSAHEWRRRVQGKLVEGQPGVKRSDTIGRVYAVHVSNFECFCLRILLHNIKGPTSFAYLKIVNGSQYETFRETCAAIGLLENDNHWVVTMDEAVLCQAPTRVRQLFAILISTCTISNPQQLWITYRDEMASDILHRYQLLDSSIRKAQNIAIAVASSGIAATLLAGGRTAHSVLKLPLTFAEGQTAVCNIRKNSDKASLLRSCKLLVWDECTMAHKIALEALDRTLQDIRDDPQPMGGLVVLLAGDFRQTLPVVTRGTPADELNACLKYSYLWSHIVKMHLTVNMRVQLHNDTTAAQFADELLKIGEGQLETDSEGNIQFSNTFCQVVESSESLYEKVFPNIGVNYLSEEWLCARTILAPKNSTVLEINNTILNSIPGESKIYRSIDTMVDPDESVSYPPEFLNSLELSGTPSHKIVLKVGVPVILIRNLDPPRLCNGTRLCITQMGINVLQARILTGSFRGEEVLIPRIPIISNDLPFKFRRLQFPVMVAFAMTINKSQGQTLQVVGVHLESPCFSHGQLYVACSRVSSPKNLFVFSSTFSKTRNIVYQGAFI</sequence>
<dbReference type="Gene3D" id="3.10.10.10">
    <property type="entry name" value="HIV Type 1 Reverse Transcriptase, subunit A, domain 1"/>
    <property type="match status" value="1"/>
</dbReference>
<feature type="region of interest" description="Disordered" evidence="2">
    <location>
        <begin position="120"/>
        <end position="148"/>
    </location>
</feature>
<dbReference type="Pfam" id="PF05970">
    <property type="entry name" value="PIF1"/>
    <property type="match status" value="1"/>
</dbReference>
<dbReference type="CDD" id="cd01647">
    <property type="entry name" value="RT_LTR"/>
    <property type="match status" value="1"/>
</dbReference>
<feature type="domain" description="Reverse transcriptase" evidence="3">
    <location>
        <begin position="245"/>
        <end position="348"/>
    </location>
</feature>
<dbReference type="InterPro" id="IPR000477">
    <property type="entry name" value="RT_dom"/>
</dbReference>
<evidence type="ECO:0000256" key="2">
    <source>
        <dbReference type="SAM" id="MobiDB-lite"/>
    </source>
</evidence>
<dbReference type="EC" id="5.6.2.3" evidence="1"/>
<gene>
    <name evidence="7" type="ORF">LAZ67_5002546</name>
</gene>
<keyword evidence="8" id="KW-1185">Reference proteome</keyword>
<evidence type="ECO:0000313" key="7">
    <source>
        <dbReference type="EMBL" id="UYV67936.1"/>
    </source>
</evidence>
<feature type="domain" description="DNA helicase Pif1-like DEAD-box helicase" evidence="4">
    <location>
        <begin position="1258"/>
        <end position="1434"/>
    </location>
</feature>
<dbReference type="Proteomes" id="UP001235939">
    <property type="component" value="Chromosome 05"/>
</dbReference>
<keyword evidence="1" id="KW-0233">DNA recombination</keyword>
<keyword evidence="1" id="KW-0547">Nucleotide-binding</keyword>
<dbReference type="Pfam" id="PF21530">
    <property type="entry name" value="Pif1_2B_dom"/>
    <property type="match status" value="1"/>
</dbReference>
<evidence type="ECO:0000256" key="1">
    <source>
        <dbReference type="RuleBase" id="RU363044"/>
    </source>
</evidence>
<dbReference type="PANTHER" id="PTHR10492">
    <property type="match status" value="1"/>
</dbReference>
<dbReference type="PANTHER" id="PTHR10492:SF57">
    <property type="entry name" value="ATP-DEPENDENT DNA HELICASE"/>
    <property type="match status" value="1"/>
</dbReference>
<evidence type="ECO:0000313" key="8">
    <source>
        <dbReference type="Proteomes" id="UP001235939"/>
    </source>
</evidence>
<dbReference type="InterPro" id="IPR049163">
    <property type="entry name" value="Pif1-like_2B_dom"/>
</dbReference>
<keyword evidence="1" id="KW-0234">DNA repair</keyword>
<dbReference type="Gene3D" id="3.40.50.300">
    <property type="entry name" value="P-loop containing nucleotide triphosphate hydrolases"/>
    <property type="match status" value="1"/>
</dbReference>
<evidence type="ECO:0000259" key="3">
    <source>
        <dbReference type="Pfam" id="PF00078"/>
    </source>
</evidence>
<comment type="catalytic activity">
    <reaction evidence="1">
        <text>ATP + H2O = ADP + phosphate + H(+)</text>
        <dbReference type="Rhea" id="RHEA:13065"/>
        <dbReference type="ChEBI" id="CHEBI:15377"/>
        <dbReference type="ChEBI" id="CHEBI:15378"/>
        <dbReference type="ChEBI" id="CHEBI:30616"/>
        <dbReference type="ChEBI" id="CHEBI:43474"/>
        <dbReference type="ChEBI" id="CHEBI:456216"/>
        <dbReference type="EC" id="5.6.2.3"/>
    </reaction>
</comment>
<evidence type="ECO:0000259" key="6">
    <source>
        <dbReference type="Pfam" id="PF21530"/>
    </source>
</evidence>
<dbReference type="InterPro" id="IPR027417">
    <property type="entry name" value="P-loop_NTPase"/>
</dbReference>
<feature type="domain" description="Helitron helicase-like" evidence="5">
    <location>
        <begin position="754"/>
        <end position="866"/>
    </location>
</feature>
<comment type="similarity">
    <text evidence="1">Belongs to the helicase family.</text>
</comment>
<dbReference type="InterPro" id="IPR025476">
    <property type="entry name" value="Helitron_helicase-like"/>
</dbReference>
<keyword evidence="1" id="KW-0347">Helicase</keyword>
<dbReference type="Pfam" id="PF14214">
    <property type="entry name" value="Helitron_like_N"/>
    <property type="match status" value="1"/>
</dbReference>
<dbReference type="SUPFAM" id="SSF52540">
    <property type="entry name" value="P-loop containing nucleoside triphosphate hydrolases"/>
    <property type="match status" value="2"/>
</dbReference>
<feature type="compositionally biased region" description="Basic and acidic residues" evidence="2">
    <location>
        <begin position="139"/>
        <end position="148"/>
    </location>
</feature>
<feature type="region of interest" description="Disordered" evidence="2">
    <location>
        <begin position="1"/>
        <end position="22"/>
    </location>
</feature>
<keyword evidence="1" id="KW-0378">Hydrolase</keyword>
<comment type="cofactor">
    <cofactor evidence="1">
        <name>Mg(2+)</name>
        <dbReference type="ChEBI" id="CHEBI:18420"/>
    </cofactor>
</comment>
<dbReference type="InterPro" id="IPR043128">
    <property type="entry name" value="Rev_trsase/Diguanyl_cyclase"/>
</dbReference>
<name>A0ABY6KIB6_9ARAC</name>
<organism evidence="7 8">
    <name type="scientific">Cordylochernes scorpioides</name>
    <dbReference type="NCBI Taxonomy" id="51811"/>
    <lineage>
        <taxon>Eukaryota</taxon>
        <taxon>Metazoa</taxon>
        <taxon>Ecdysozoa</taxon>
        <taxon>Arthropoda</taxon>
        <taxon>Chelicerata</taxon>
        <taxon>Arachnida</taxon>
        <taxon>Pseudoscorpiones</taxon>
        <taxon>Cheliferoidea</taxon>
        <taxon>Chernetidae</taxon>
        <taxon>Cordylochernes</taxon>
    </lineage>
</organism>